<dbReference type="HOGENOM" id="CLU_2287074_0_0_6"/>
<organism evidence="1 2">
    <name type="scientific">Klebsiella aerogenes (strain ATCC 13048 / DSM 30053 / CCUG 1429 / JCM 1235 / KCTC 2190 / NBRC 13534 / NCIMB 10102 / NCTC 10006 / CDC 819-56)</name>
    <name type="common">Enterobacter aerogenes</name>
    <dbReference type="NCBI Taxonomy" id="1028307"/>
    <lineage>
        <taxon>Bacteria</taxon>
        <taxon>Pseudomonadati</taxon>
        <taxon>Pseudomonadota</taxon>
        <taxon>Gammaproteobacteria</taxon>
        <taxon>Enterobacterales</taxon>
        <taxon>Enterobacteriaceae</taxon>
        <taxon>Klebsiella/Raoultella group</taxon>
        <taxon>Klebsiella</taxon>
    </lineage>
</organism>
<evidence type="ECO:0000313" key="1">
    <source>
        <dbReference type="EMBL" id="AEG95611.1"/>
    </source>
</evidence>
<name>A0A0H3FME4_KLEAK</name>
<sequence>MIPYFFIIKEAGWLALNDEHLGLQPSAVKKINNPTAIRFLQKINRCLAKKLRAPEDSTSASISRMRKNKAYNYLILQRINRASAHENRLMNSIVSPLFISP</sequence>
<protein>
    <submittedName>
        <fullName evidence="1">Uncharacterized protein</fullName>
    </submittedName>
</protein>
<dbReference type="Proteomes" id="UP000008881">
    <property type="component" value="Chromosome"/>
</dbReference>
<dbReference type="EMBL" id="CP002824">
    <property type="protein sequence ID" value="AEG95611.1"/>
    <property type="molecule type" value="Genomic_DNA"/>
</dbReference>
<keyword evidence="2" id="KW-1185">Reference proteome</keyword>
<accession>A0A0H3FME4</accession>
<gene>
    <name evidence="1" type="ordered locus">EAE_03380</name>
</gene>
<dbReference type="AlphaFoldDB" id="A0A0H3FME4"/>
<evidence type="ECO:0000313" key="2">
    <source>
        <dbReference type="Proteomes" id="UP000008881"/>
    </source>
</evidence>
<reference evidence="1 2" key="1">
    <citation type="journal article" date="2012" name="J. Bacteriol.">
        <title>Complete genome sequence of Enterobacter aerogenes KCTC 2190.</title>
        <authorList>
            <person name="Shin S.H."/>
            <person name="Kim S."/>
            <person name="Kim J.Y."/>
            <person name="Lee S."/>
            <person name="Um Y."/>
            <person name="Oh M.K."/>
            <person name="Kim Y.R."/>
            <person name="Lee J."/>
            <person name="Yang K.S."/>
        </authorList>
    </citation>
    <scope>NUCLEOTIDE SEQUENCE [LARGE SCALE GENOMIC DNA]</scope>
    <source>
        <strain evidence="1 2">KCTC 2190</strain>
    </source>
</reference>
<dbReference type="KEGG" id="eae:EAE_03380"/>
<proteinExistence type="predicted"/>